<protein>
    <submittedName>
        <fullName evidence="5">LuxR family transcriptional regulator</fullName>
    </submittedName>
</protein>
<accession>A0A3A3FP23</accession>
<evidence type="ECO:0000259" key="4">
    <source>
        <dbReference type="PROSITE" id="PS50043"/>
    </source>
</evidence>
<dbReference type="InterPro" id="IPR000792">
    <property type="entry name" value="Tscrpt_reg_LuxR_C"/>
</dbReference>
<dbReference type="PRINTS" id="PR00038">
    <property type="entry name" value="HTHLUXR"/>
</dbReference>
<name>A0A3A3FP23_9BURK</name>
<dbReference type="PANTHER" id="PTHR44688">
    <property type="entry name" value="DNA-BINDING TRANSCRIPTIONAL ACTIVATOR DEVR_DOSR"/>
    <property type="match status" value="1"/>
</dbReference>
<feature type="domain" description="HTH luxR-type" evidence="4">
    <location>
        <begin position="228"/>
        <end position="290"/>
    </location>
</feature>
<evidence type="ECO:0000256" key="1">
    <source>
        <dbReference type="ARBA" id="ARBA00023015"/>
    </source>
</evidence>
<organism evidence="5 6">
    <name type="scientific">Noviherbaspirillum saxi</name>
    <dbReference type="NCBI Taxonomy" id="2320863"/>
    <lineage>
        <taxon>Bacteria</taxon>
        <taxon>Pseudomonadati</taxon>
        <taxon>Pseudomonadota</taxon>
        <taxon>Betaproteobacteria</taxon>
        <taxon>Burkholderiales</taxon>
        <taxon>Oxalobacteraceae</taxon>
        <taxon>Noviherbaspirillum</taxon>
    </lineage>
</organism>
<dbReference type="SUPFAM" id="SSF46894">
    <property type="entry name" value="C-terminal effector domain of the bipartite response regulators"/>
    <property type="match status" value="1"/>
</dbReference>
<dbReference type="AlphaFoldDB" id="A0A3A3FP23"/>
<dbReference type="InterPro" id="IPR016032">
    <property type="entry name" value="Sig_transdc_resp-reg_C-effctor"/>
</dbReference>
<evidence type="ECO:0000256" key="2">
    <source>
        <dbReference type="ARBA" id="ARBA00023125"/>
    </source>
</evidence>
<evidence type="ECO:0000256" key="3">
    <source>
        <dbReference type="ARBA" id="ARBA00023163"/>
    </source>
</evidence>
<proteinExistence type="predicted"/>
<dbReference type="EMBL" id="QYUO01000002">
    <property type="protein sequence ID" value="RJF95202.1"/>
    <property type="molecule type" value="Genomic_DNA"/>
</dbReference>
<keyword evidence="1" id="KW-0805">Transcription regulation</keyword>
<comment type="caution">
    <text evidence="5">The sequence shown here is derived from an EMBL/GenBank/DDBJ whole genome shotgun (WGS) entry which is preliminary data.</text>
</comment>
<dbReference type="SMART" id="SM00421">
    <property type="entry name" value="HTH_LUXR"/>
    <property type="match status" value="1"/>
</dbReference>
<sequence>MSQILQAPALPRRVAHIGNKPYWGCGGYMEICSIDLAHHRPNVDPTLAIESIRAIGKDAFAERLVGSLSRYFRLAHLSMFSFGPEHRPNLLGTSSTLSARIAYDTALTYLGSHYQSDPGQHVRDAEKPDTQQVHVQYQIASDIVDTGYRINCYEQPGIVDRLSILQRSEDNAWIAVNVYRDRSQGLFSRSDFDALMTVAPILTAAADRHAQLLHLAKASDCSDHYALIARVNPRLSQREKEVCAGILDGLTAKQIAKRLGIAPTSVITHRKNAYLKLGINDHKQLFALVR</sequence>
<gene>
    <name evidence="5" type="ORF">D3871_17275</name>
</gene>
<dbReference type="PANTHER" id="PTHR44688:SF16">
    <property type="entry name" value="DNA-BINDING TRANSCRIPTIONAL ACTIVATOR DEVR_DOSR"/>
    <property type="match status" value="1"/>
</dbReference>
<dbReference type="GO" id="GO:0006355">
    <property type="term" value="P:regulation of DNA-templated transcription"/>
    <property type="evidence" value="ECO:0007669"/>
    <property type="project" value="InterPro"/>
</dbReference>
<reference evidence="6" key="1">
    <citation type="submission" date="2018-09" db="EMBL/GenBank/DDBJ databases">
        <authorList>
            <person name="Zhu H."/>
        </authorList>
    </citation>
    <scope>NUCLEOTIDE SEQUENCE [LARGE SCALE GENOMIC DNA]</scope>
    <source>
        <strain evidence="6">K1R23-30</strain>
    </source>
</reference>
<dbReference type="GO" id="GO:0003677">
    <property type="term" value="F:DNA binding"/>
    <property type="evidence" value="ECO:0007669"/>
    <property type="project" value="UniProtKB-KW"/>
</dbReference>
<dbReference type="Pfam" id="PF00196">
    <property type="entry name" value="GerE"/>
    <property type="match status" value="1"/>
</dbReference>
<dbReference type="PROSITE" id="PS00622">
    <property type="entry name" value="HTH_LUXR_1"/>
    <property type="match status" value="1"/>
</dbReference>
<keyword evidence="3" id="KW-0804">Transcription</keyword>
<dbReference type="Gene3D" id="1.10.10.10">
    <property type="entry name" value="Winged helix-like DNA-binding domain superfamily/Winged helix DNA-binding domain"/>
    <property type="match status" value="1"/>
</dbReference>
<evidence type="ECO:0000313" key="6">
    <source>
        <dbReference type="Proteomes" id="UP000265955"/>
    </source>
</evidence>
<dbReference type="CDD" id="cd06170">
    <property type="entry name" value="LuxR_C_like"/>
    <property type="match status" value="1"/>
</dbReference>
<dbReference type="InterPro" id="IPR036388">
    <property type="entry name" value="WH-like_DNA-bd_sf"/>
</dbReference>
<keyword evidence="6" id="KW-1185">Reference proteome</keyword>
<dbReference type="PROSITE" id="PS50043">
    <property type="entry name" value="HTH_LUXR_2"/>
    <property type="match status" value="1"/>
</dbReference>
<keyword evidence="2" id="KW-0238">DNA-binding</keyword>
<evidence type="ECO:0000313" key="5">
    <source>
        <dbReference type="EMBL" id="RJF95202.1"/>
    </source>
</evidence>
<dbReference type="Proteomes" id="UP000265955">
    <property type="component" value="Unassembled WGS sequence"/>
</dbReference>